<protein>
    <submittedName>
        <fullName evidence="1">Uncharacterized protein</fullName>
    </submittedName>
</protein>
<keyword evidence="2" id="KW-1185">Reference proteome</keyword>
<gene>
    <name evidence="1" type="ORF">BJ508DRAFT_9571</name>
</gene>
<accession>A0A3N4HTJ2</accession>
<sequence>MNFAAQSSWLYGRLRPIGTLSVACLNWQRLLSLSLRIHTAHTGRAHKEPLQRISGYLCFMVIIAAIVSDALSFLEGCDFHSNHCGGNDKYSPDTTAATAATKYTSCYS</sequence>
<dbReference type="Proteomes" id="UP000275078">
    <property type="component" value="Unassembled WGS sequence"/>
</dbReference>
<proteinExistence type="predicted"/>
<dbReference type="EMBL" id="ML119746">
    <property type="protein sequence ID" value="RPA76346.1"/>
    <property type="molecule type" value="Genomic_DNA"/>
</dbReference>
<evidence type="ECO:0000313" key="1">
    <source>
        <dbReference type="EMBL" id="RPA76346.1"/>
    </source>
</evidence>
<evidence type="ECO:0000313" key="2">
    <source>
        <dbReference type="Proteomes" id="UP000275078"/>
    </source>
</evidence>
<dbReference type="AlphaFoldDB" id="A0A3N4HTJ2"/>
<reference evidence="1 2" key="1">
    <citation type="journal article" date="2018" name="Nat. Ecol. Evol.">
        <title>Pezizomycetes genomes reveal the molecular basis of ectomycorrhizal truffle lifestyle.</title>
        <authorList>
            <person name="Murat C."/>
            <person name="Payen T."/>
            <person name="Noel B."/>
            <person name="Kuo A."/>
            <person name="Morin E."/>
            <person name="Chen J."/>
            <person name="Kohler A."/>
            <person name="Krizsan K."/>
            <person name="Balestrini R."/>
            <person name="Da Silva C."/>
            <person name="Montanini B."/>
            <person name="Hainaut M."/>
            <person name="Levati E."/>
            <person name="Barry K.W."/>
            <person name="Belfiori B."/>
            <person name="Cichocki N."/>
            <person name="Clum A."/>
            <person name="Dockter R.B."/>
            <person name="Fauchery L."/>
            <person name="Guy J."/>
            <person name="Iotti M."/>
            <person name="Le Tacon F."/>
            <person name="Lindquist E.A."/>
            <person name="Lipzen A."/>
            <person name="Malagnac F."/>
            <person name="Mello A."/>
            <person name="Molinier V."/>
            <person name="Miyauchi S."/>
            <person name="Poulain J."/>
            <person name="Riccioni C."/>
            <person name="Rubini A."/>
            <person name="Sitrit Y."/>
            <person name="Splivallo R."/>
            <person name="Traeger S."/>
            <person name="Wang M."/>
            <person name="Zifcakova L."/>
            <person name="Wipf D."/>
            <person name="Zambonelli A."/>
            <person name="Paolocci F."/>
            <person name="Nowrousian M."/>
            <person name="Ottonello S."/>
            <person name="Baldrian P."/>
            <person name="Spatafora J.W."/>
            <person name="Henrissat B."/>
            <person name="Nagy L.G."/>
            <person name="Aury J.M."/>
            <person name="Wincker P."/>
            <person name="Grigoriev I.V."/>
            <person name="Bonfante P."/>
            <person name="Martin F.M."/>
        </authorList>
    </citation>
    <scope>NUCLEOTIDE SEQUENCE [LARGE SCALE GENOMIC DNA]</scope>
    <source>
        <strain evidence="1 2">RN42</strain>
    </source>
</reference>
<organism evidence="1 2">
    <name type="scientific">Ascobolus immersus RN42</name>
    <dbReference type="NCBI Taxonomy" id="1160509"/>
    <lineage>
        <taxon>Eukaryota</taxon>
        <taxon>Fungi</taxon>
        <taxon>Dikarya</taxon>
        <taxon>Ascomycota</taxon>
        <taxon>Pezizomycotina</taxon>
        <taxon>Pezizomycetes</taxon>
        <taxon>Pezizales</taxon>
        <taxon>Ascobolaceae</taxon>
        <taxon>Ascobolus</taxon>
    </lineage>
</organism>
<name>A0A3N4HTJ2_ASCIM</name>